<sequence length="120" mass="14133">MKFILSTFIDDYGLAKYFLLICTFIVYLAFLALFNIYIYTSKRLLPKFLTSIPLFSLLYLFISMSFMSPYENIPIYGTDMQKTNLKRCTVGKTITLEKIEDIMFDCKKHDLEMELKSITK</sequence>
<accession>D2ZT27</accession>
<evidence type="ECO:0000313" key="3">
    <source>
        <dbReference type="Proteomes" id="UP000003344"/>
    </source>
</evidence>
<protein>
    <submittedName>
        <fullName evidence="2">Uncharacterized protein</fullName>
    </submittedName>
</protein>
<comment type="caution">
    <text evidence="2">The sequence shown here is derived from an EMBL/GenBank/DDBJ whole genome shotgun (WGS) entry which is preliminary data.</text>
</comment>
<proteinExistence type="predicted"/>
<keyword evidence="1" id="KW-0472">Membrane</keyword>
<feature type="transmembrane region" description="Helical" evidence="1">
    <location>
        <begin position="52"/>
        <end position="70"/>
    </location>
</feature>
<organism evidence="2 3">
    <name type="scientific">Neisseria mucosa (strain ATCC 25996 / DSM 4631 / NCTC 10774 / M26)</name>
    <dbReference type="NCBI Taxonomy" id="546266"/>
    <lineage>
        <taxon>Bacteria</taxon>
        <taxon>Pseudomonadati</taxon>
        <taxon>Pseudomonadota</taxon>
        <taxon>Betaproteobacteria</taxon>
        <taxon>Neisseriales</taxon>
        <taxon>Neisseriaceae</taxon>
        <taxon>Neisseria</taxon>
    </lineage>
</organism>
<reference evidence="2 3" key="1">
    <citation type="submission" date="2009-10" db="EMBL/GenBank/DDBJ databases">
        <authorList>
            <person name="Weinstock G."/>
            <person name="Sodergren E."/>
            <person name="Clifton S."/>
            <person name="Fulton L."/>
            <person name="Fulton B."/>
            <person name="Courtney L."/>
            <person name="Fronick C."/>
            <person name="Harrison M."/>
            <person name="Strong C."/>
            <person name="Farmer C."/>
            <person name="Delahaunty K."/>
            <person name="Markovic C."/>
            <person name="Hall O."/>
            <person name="Minx P."/>
            <person name="Tomlinson C."/>
            <person name="Mitreva M."/>
            <person name="Nelson J."/>
            <person name="Hou S."/>
            <person name="Wollam A."/>
            <person name="Pepin K.H."/>
            <person name="Johnson M."/>
            <person name="Bhonagiri V."/>
            <person name="Nash W.E."/>
            <person name="Warren W."/>
            <person name="Chinwalla A."/>
            <person name="Mardis E.R."/>
            <person name="Wilson R.K."/>
        </authorList>
    </citation>
    <scope>NUCLEOTIDE SEQUENCE [LARGE SCALE GENOMIC DNA]</scope>
    <source>
        <strain evidence="3">ATCC 25996 / DSM 4631 / NCTC 10774 / M26</strain>
    </source>
</reference>
<feature type="transmembrane region" description="Helical" evidence="1">
    <location>
        <begin position="17"/>
        <end position="40"/>
    </location>
</feature>
<dbReference type="AlphaFoldDB" id="D2ZT27"/>
<gene>
    <name evidence="2" type="ORF">NEIMUCOT_03760</name>
</gene>
<dbReference type="EMBL" id="ACDX02000001">
    <property type="protein sequence ID" value="EFC89960.1"/>
    <property type="molecule type" value="Genomic_DNA"/>
</dbReference>
<keyword evidence="1" id="KW-1133">Transmembrane helix</keyword>
<evidence type="ECO:0000313" key="2">
    <source>
        <dbReference type="EMBL" id="EFC89960.1"/>
    </source>
</evidence>
<dbReference type="Proteomes" id="UP000003344">
    <property type="component" value="Unassembled WGS sequence"/>
</dbReference>
<dbReference type="STRING" id="546266.NEIMUCOT_03760"/>
<keyword evidence="1" id="KW-0812">Transmembrane</keyword>
<evidence type="ECO:0000256" key="1">
    <source>
        <dbReference type="SAM" id="Phobius"/>
    </source>
</evidence>
<name>D2ZT27_NEIM2</name>